<evidence type="ECO:0000313" key="8">
    <source>
        <dbReference type="EMBL" id="GGH83168.1"/>
    </source>
</evidence>
<evidence type="ECO:0000256" key="3">
    <source>
        <dbReference type="ARBA" id="ARBA00022475"/>
    </source>
</evidence>
<reference evidence="8" key="2">
    <citation type="submission" date="2020-09" db="EMBL/GenBank/DDBJ databases">
        <authorList>
            <person name="Sun Q."/>
            <person name="Zhou Y."/>
        </authorList>
    </citation>
    <scope>NUCLEOTIDE SEQUENCE</scope>
    <source>
        <strain evidence="8">CGMCC 1.15290</strain>
    </source>
</reference>
<feature type="transmembrane region" description="Helical" evidence="7">
    <location>
        <begin position="170"/>
        <end position="188"/>
    </location>
</feature>
<dbReference type="InterPro" id="IPR036259">
    <property type="entry name" value="MFS_trans_sf"/>
</dbReference>
<keyword evidence="2" id="KW-0813">Transport</keyword>
<dbReference type="Proteomes" id="UP000627292">
    <property type="component" value="Unassembled WGS sequence"/>
</dbReference>
<evidence type="ECO:0000256" key="2">
    <source>
        <dbReference type="ARBA" id="ARBA00022448"/>
    </source>
</evidence>
<dbReference type="InterPro" id="IPR010290">
    <property type="entry name" value="TM_effector"/>
</dbReference>
<evidence type="ECO:0000256" key="5">
    <source>
        <dbReference type="ARBA" id="ARBA00022989"/>
    </source>
</evidence>
<comment type="caution">
    <text evidence="8">The sequence shown here is derived from an EMBL/GenBank/DDBJ whole genome shotgun (WGS) entry which is preliminary data.</text>
</comment>
<dbReference type="AlphaFoldDB" id="A0A917J4S2"/>
<evidence type="ECO:0000256" key="4">
    <source>
        <dbReference type="ARBA" id="ARBA00022692"/>
    </source>
</evidence>
<dbReference type="Pfam" id="PF05977">
    <property type="entry name" value="MFS_3"/>
    <property type="match status" value="1"/>
</dbReference>
<dbReference type="EMBL" id="BMIB01000009">
    <property type="protein sequence ID" value="GGH83168.1"/>
    <property type="molecule type" value="Genomic_DNA"/>
</dbReference>
<organism evidence="8 9">
    <name type="scientific">Filimonas zeae</name>
    <dbReference type="NCBI Taxonomy" id="1737353"/>
    <lineage>
        <taxon>Bacteria</taxon>
        <taxon>Pseudomonadati</taxon>
        <taxon>Bacteroidota</taxon>
        <taxon>Chitinophagia</taxon>
        <taxon>Chitinophagales</taxon>
        <taxon>Chitinophagaceae</taxon>
        <taxon>Filimonas</taxon>
    </lineage>
</organism>
<feature type="transmembrane region" description="Helical" evidence="7">
    <location>
        <begin position="31"/>
        <end position="53"/>
    </location>
</feature>
<feature type="transmembrane region" description="Helical" evidence="7">
    <location>
        <begin position="96"/>
        <end position="117"/>
    </location>
</feature>
<accession>A0A917J4S2</accession>
<feature type="transmembrane region" description="Helical" evidence="7">
    <location>
        <begin position="59"/>
        <end position="84"/>
    </location>
</feature>
<sequence length="423" mass="45845">MASDHLQKQEPTEQPIDKFAALRITEFRNLLASRFLFTMSMRMLTTMLGWWVYNLTNDPLAIGLIGLSEIIPAISLALYAGHVIDLSEKRGMLQKGIALYILAVLILLFLSTNYIRISLSHHIIAVLIYITIFGTGIVRAFTGPVFNVMLASTVPRETLPNAMTWNQSSYLLGSVSGHAAGGFLIALVGNTGTLGVISAMLLISLICISRVSAKPPVNVKGEKRTWDSVKEGLNFVFKTKELLGAVSLDMFAVLFGGAVAMVPVYARDILKAGPEGFGMLNAASDIGAICSVLLLTAFPMRKQQGRKLLIAVAGFGICIIIFGISKLYWISFAVLLLSGMLDGISVVIRGTITQLKTPDNMRGRVMSVNSMFINSSNELGQFESGLSARLMGVVPSVIFGGCMTLLVVLITWAKAPALRKMEY</sequence>
<dbReference type="RefSeq" id="WP_188959347.1">
    <property type="nucleotide sequence ID" value="NZ_BMIB01000009.1"/>
</dbReference>
<keyword evidence="5 7" id="KW-1133">Transmembrane helix</keyword>
<evidence type="ECO:0000256" key="7">
    <source>
        <dbReference type="SAM" id="Phobius"/>
    </source>
</evidence>
<dbReference type="PANTHER" id="PTHR23513">
    <property type="entry name" value="INTEGRAL MEMBRANE EFFLUX PROTEIN-RELATED"/>
    <property type="match status" value="1"/>
</dbReference>
<feature type="transmembrane region" description="Helical" evidence="7">
    <location>
        <begin position="277"/>
        <end position="296"/>
    </location>
</feature>
<feature type="transmembrane region" description="Helical" evidence="7">
    <location>
        <begin position="242"/>
        <end position="265"/>
    </location>
</feature>
<comment type="subcellular location">
    <subcellularLocation>
        <location evidence="1">Cell membrane</location>
        <topology evidence="1">Multi-pass membrane protein</topology>
    </subcellularLocation>
</comment>
<evidence type="ECO:0000313" key="9">
    <source>
        <dbReference type="Proteomes" id="UP000627292"/>
    </source>
</evidence>
<evidence type="ECO:0000256" key="6">
    <source>
        <dbReference type="ARBA" id="ARBA00023136"/>
    </source>
</evidence>
<dbReference type="CDD" id="cd06173">
    <property type="entry name" value="MFS_MefA_like"/>
    <property type="match status" value="1"/>
</dbReference>
<dbReference type="GO" id="GO:0005886">
    <property type="term" value="C:plasma membrane"/>
    <property type="evidence" value="ECO:0007669"/>
    <property type="project" value="UniProtKB-SubCell"/>
</dbReference>
<keyword evidence="6 7" id="KW-0472">Membrane</keyword>
<feature type="transmembrane region" description="Helical" evidence="7">
    <location>
        <begin position="390"/>
        <end position="413"/>
    </location>
</feature>
<dbReference type="SUPFAM" id="SSF103473">
    <property type="entry name" value="MFS general substrate transporter"/>
    <property type="match status" value="1"/>
</dbReference>
<keyword evidence="3" id="KW-1003">Cell membrane</keyword>
<reference evidence="8" key="1">
    <citation type="journal article" date="2014" name="Int. J. Syst. Evol. Microbiol.">
        <title>Complete genome sequence of Corynebacterium casei LMG S-19264T (=DSM 44701T), isolated from a smear-ripened cheese.</title>
        <authorList>
            <consortium name="US DOE Joint Genome Institute (JGI-PGF)"/>
            <person name="Walter F."/>
            <person name="Albersmeier A."/>
            <person name="Kalinowski J."/>
            <person name="Ruckert C."/>
        </authorList>
    </citation>
    <scope>NUCLEOTIDE SEQUENCE</scope>
    <source>
        <strain evidence="8">CGMCC 1.15290</strain>
    </source>
</reference>
<feature type="transmembrane region" description="Helical" evidence="7">
    <location>
        <begin position="194"/>
        <end position="213"/>
    </location>
</feature>
<gene>
    <name evidence="8" type="primary">tetV</name>
    <name evidence="8" type="ORF">GCM10011379_58150</name>
</gene>
<feature type="transmembrane region" description="Helical" evidence="7">
    <location>
        <begin position="308"/>
        <end position="324"/>
    </location>
</feature>
<dbReference type="Gene3D" id="1.20.1250.20">
    <property type="entry name" value="MFS general substrate transporter like domains"/>
    <property type="match status" value="1"/>
</dbReference>
<protein>
    <submittedName>
        <fullName evidence="8">MFS transporter</fullName>
    </submittedName>
</protein>
<feature type="transmembrane region" description="Helical" evidence="7">
    <location>
        <begin position="123"/>
        <end position="150"/>
    </location>
</feature>
<keyword evidence="4 7" id="KW-0812">Transmembrane</keyword>
<dbReference type="PANTHER" id="PTHR23513:SF9">
    <property type="entry name" value="ENTEROBACTIN EXPORTER ENTS"/>
    <property type="match status" value="1"/>
</dbReference>
<keyword evidence="9" id="KW-1185">Reference proteome</keyword>
<evidence type="ECO:0000256" key="1">
    <source>
        <dbReference type="ARBA" id="ARBA00004651"/>
    </source>
</evidence>
<proteinExistence type="predicted"/>
<name>A0A917J4S2_9BACT</name>